<feature type="domain" description="ABC transporter" evidence="4">
    <location>
        <begin position="7"/>
        <end position="231"/>
    </location>
</feature>
<dbReference type="AlphaFoldDB" id="A0A9D2TSQ5"/>
<dbReference type="InterPro" id="IPR051782">
    <property type="entry name" value="ABC_Transporter_VariousFunc"/>
</dbReference>
<dbReference type="InterPro" id="IPR003593">
    <property type="entry name" value="AAA+_ATPase"/>
</dbReference>
<dbReference type="InterPro" id="IPR027417">
    <property type="entry name" value="P-loop_NTPase"/>
</dbReference>
<dbReference type="PROSITE" id="PS00211">
    <property type="entry name" value="ABC_TRANSPORTER_1"/>
    <property type="match status" value="1"/>
</dbReference>
<reference evidence="5" key="1">
    <citation type="journal article" date="2021" name="PeerJ">
        <title>Extensive microbial diversity within the chicken gut microbiome revealed by metagenomics and culture.</title>
        <authorList>
            <person name="Gilroy R."/>
            <person name="Ravi A."/>
            <person name="Getino M."/>
            <person name="Pursley I."/>
            <person name="Horton D.L."/>
            <person name="Alikhan N.F."/>
            <person name="Baker D."/>
            <person name="Gharbi K."/>
            <person name="Hall N."/>
            <person name="Watson M."/>
            <person name="Adriaenssens E.M."/>
            <person name="Foster-Nyarko E."/>
            <person name="Jarju S."/>
            <person name="Secka A."/>
            <person name="Antonio M."/>
            <person name="Oren A."/>
            <person name="Chaudhuri R.R."/>
            <person name="La Ragione R."/>
            <person name="Hildebrand F."/>
            <person name="Pallen M.J."/>
        </authorList>
    </citation>
    <scope>NUCLEOTIDE SEQUENCE</scope>
    <source>
        <strain evidence="5">ChiBcec1-1630</strain>
    </source>
</reference>
<reference evidence="5" key="2">
    <citation type="submission" date="2021-04" db="EMBL/GenBank/DDBJ databases">
        <authorList>
            <person name="Gilroy R."/>
        </authorList>
    </citation>
    <scope>NUCLEOTIDE SEQUENCE</scope>
    <source>
        <strain evidence="5">ChiBcec1-1630</strain>
    </source>
</reference>
<proteinExistence type="predicted"/>
<dbReference type="SUPFAM" id="SSF52540">
    <property type="entry name" value="P-loop containing nucleoside triphosphate hydrolases"/>
    <property type="match status" value="1"/>
</dbReference>
<protein>
    <submittedName>
        <fullName evidence="5">ABC transporter ATP-binding protein</fullName>
    </submittedName>
</protein>
<evidence type="ECO:0000256" key="2">
    <source>
        <dbReference type="ARBA" id="ARBA00022741"/>
    </source>
</evidence>
<gene>
    <name evidence="5" type="ORF">H9926_07105</name>
</gene>
<name>A0A9D2TSQ5_9FIRM</name>
<evidence type="ECO:0000259" key="4">
    <source>
        <dbReference type="PROSITE" id="PS50893"/>
    </source>
</evidence>
<keyword evidence="2" id="KW-0547">Nucleotide-binding</keyword>
<evidence type="ECO:0000256" key="3">
    <source>
        <dbReference type="ARBA" id="ARBA00022840"/>
    </source>
</evidence>
<dbReference type="PANTHER" id="PTHR42939">
    <property type="entry name" value="ABC TRANSPORTER ATP-BINDING PROTEIN ALBC-RELATED"/>
    <property type="match status" value="1"/>
</dbReference>
<dbReference type="Proteomes" id="UP000823922">
    <property type="component" value="Unassembled WGS sequence"/>
</dbReference>
<dbReference type="SMART" id="SM00382">
    <property type="entry name" value="AAA"/>
    <property type="match status" value="1"/>
</dbReference>
<dbReference type="GO" id="GO:0005524">
    <property type="term" value="F:ATP binding"/>
    <property type="evidence" value="ECO:0007669"/>
    <property type="project" value="UniProtKB-KW"/>
</dbReference>
<dbReference type="Pfam" id="PF00005">
    <property type="entry name" value="ABC_tran"/>
    <property type="match status" value="1"/>
</dbReference>
<dbReference type="InterPro" id="IPR017871">
    <property type="entry name" value="ABC_transporter-like_CS"/>
</dbReference>
<dbReference type="EMBL" id="DWVS01000180">
    <property type="protein sequence ID" value="HJC87765.1"/>
    <property type="molecule type" value="Genomic_DNA"/>
</dbReference>
<dbReference type="PROSITE" id="PS50893">
    <property type="entry name" value="ABC_TRANSPORTER_2"/>
    <property type="match status" value="1"/>
</dbReference>
<dbReference type="PANTHER" id="PTHR42939:SF1">
    <property type="entry name" value="ABC TRANSPORTER ATP-BINDING PROTEIN ALBC-RELATED"/>
    <property type="match status" value="1"/>
</dbReference>
<accession>A0A9D2TSQ5</accession>
<keyword evidence="3 5" id="KW-0067">ATP-binding</keyword>
<dbReference type="CDD" id="cd03230">
    <property type="entry name" value="ABC_DR_subfamily_A"/>
    <property type="match status" value="1"/>
</dbReference>
<comment type="caution">
    <text evidence="5">The sequence shown here is derived from an EMBL/GenBank/DDBJ whole genome shotgun (WGS) entry which is preliminary data.</text>
</comment>
<keyword evidence="1" id="KW-0813">Transport</keyword>
<dbReference type="Gene3D" id="3.40.50.300">
    <property type="entry name" value="P-loop containing nucleotide triphosphate hydrolases"/>
    <property type="match status" value="1"/>
</dbReference>
<evidence type="ECO:0000313" key="5">
    <source>
        <dbReference type="EMBL" id="HJC87765.1"/>
    </source>
</evidence>
<dbReference type="GO" id="GO:0016887">
    <property type="term" value="F:ATP hydrolysis activity"/>
    <property type="evidence" value="ECO:0007669"/>
    <property type="project" value="InterPro"/>
</dbReference>
<organism evidence="5 6">
    <name type="scientific">Candidatus Eisenbergiella intestinigallinarum</name>
    <dbReference type="NCBI Taxonomy" id="2838549"/>
    <lineage>
        <taxon>Bacteria</taxon>
        <taxon>Bacillati</taxon>
        <taxon>Bacillota</taxon>
        <taxon>Clostridia</taxon>
        <taxon>Lachnospirales</taxon>
        <taxon>Lachnospiraceae</taxon>
        <taxon>Eisenbergiella</taxon>
    </lineage>
</organism>
<sequence>MKKNNTLEIHELTKQYAKGTGISRISFTVNAGEIVALIGPNGAGKTTLMKAVGGLCRLSGGEALLNNVPTFQCRENLGFMQEALDFYEKMTVYEALDFLCAVKFRGGCREEIDHYLKAYQLFEQRNLRISRLSLGMKRKLSLIMALMGDCPLLLLDEPTNGIDTAGLIQLKRDLLRHRDQNGIALFTSHVLDWAEHVCSRCIFLKTGEIAADCRMEEMHPPLEKLYENLYFID</sequence>
<evidence type="ECO:0000313" key="6">
    <source>
        <dbReference type="Proteomes" id="UP000823922"/>
    </source>
</evidence>
<evidence type="ECO:0000256" key="1">
    <source>
        <dbReference type="ARBA" id="ARBA00022448"/>
    </source>
</evidence>
<dbReference type="InterPro" id="IPR003439">
    <property type="entry name" value="ABC_transporter-like_ATP-bd"/>
</dbReference>